<evidence type="ECO:0000256" key="1">
    <source>
        <dbReference type="SAM" id="MobiDB-lite"/>
    </source>
</evidence>
<reference evidence="2 3" key="1">
    <citation type="submission" date="2017-04" db="EMBL/GenBank/DDBJ databases">
        <title>Draft genome sequence of Marssonina coronaria NL1: causal agent of apple blotch.</title>
        <authorList>
            <person name="Cheng Q."/>
        </authorList>
    </citation>
    <scope>NUCLEOTIDE SEQUENCE [LARGE SCALE GENOMIC DNA]</scope>
    <source>
        <strain evidence="2 3">NL1</strain>
    </source>
</reference>
<evidence type="ECO:0000313" key="3">
    <source>
        <dbReference type="Proteomes" id="UP000242519"/>
    </source>
</evidence>
<protein>
    <submittedName>
        <fullName evidence="2">Uncharacterized protein</fullName>
    </submittedName>
</protein>
<accession>A0A218ZHG3</accession>
<organism evidence="2 3">
    <name type="scientific">Diplocarpon coronariae</name>
    <dbReference type="NCBI Taxonomy" id="2795749"/>
    <lineage>
        <taxon>Eukaryota</taxon>
        <taxon>Fungi</taxon>
        <taxon>Dikarya</taxon>
        <taxon>Ascomycota</taxon>
        <taxon>Pezizomycotina</taxon>
        <taxon>Leotiomycetes</taxon>
        <taxon>Helotiales</taxon>
        <taxon>Drepanopezizaceae</taxon>
        <taxon>Diplocarpon</taxon>
    </lineage>
</organism>
<proteinExistence type="predicted"/>
<keyword evidence="3" id="KW-1185">Reference proteome</keyword>
<feature type="region of interest" description="Disordered" evidence="1">
    <location>
        <begin position="1"/>
        <end position="115"/>
    </location>
</feature>
<dbReference type="AlphaFoldDB" id="A0A218ZHG3"/>
<dbReference type="InParanoid" id="A0A218ZHG3"/>
<name>A0A218ZHG3_9HELO</name>
<dbReference type="Proteomes" id="UP000242519">
    <property type="component" value="Unassembled WGS sequence"/>
</dbReference>
<feature type="compositionally biased region" description="Basic and acidic residues" evidence="1">
    <location>
        <begin position="41"/>
        <end position="53"/>
    </location>
</feature>
<dbReference type="EMBL" id="MZNU01000019">
    <property type="protein sequence ID" value="OWP07192.1"/>
    <property type="molecule type" value="Genomic_DNA"/>
</dbReference>
<gene>
    <name evidence="2" type="ORF">B2J93_1965</name>
</gene>
<comment type="caution">
    <text evidence="2">The sequence shown here is derived from an EMBL/GenBank/DDBJ whole genome shotgun (WGS) entry which is preliminary data.</text>
</comment>
<feature type="compositionally biased region" description="Pro residues" evidence="1">
    <location>
        <begin position="56"/>
        <end position="65"/>
    </location>
</feature>
<evidence type="ECO:0000313" key="2">
    <source>
        <dbReference type="EMBL" id="OWP07192.1"/>
    </source>
</evidence>
<sequence length="115" mass="12345">MAPDSRSVCPSSSQPVDSGGRENSGWSESTENICPHPRPLGRREDCLVAKAKETSPIPPRGPRPNGPAYEDPAAARKKVQRVPNPQRTVDGPESSYSDRTRNLPGGSTIGDCAHR</sequence>